<dbReference type="AlphaFoldDB" id="A0A4Y2E299"/>
<comment type="caution">
    <text evidence="1">The sequence shown here is derived from an EMBL/GenBank/DDBJ whole genome shotgun (WGS) entry which is preliminary data.</text>
</comment>
<dbReference type="OrthoDB" id="6422873at2759"/>
<accession>A0A4Y2E299</accession>
<dbReference type="Proteomes" id="UP000499080">
    <property type="component" value="Unassembled WGS sequence"/>
</dbReference>
<evidence type="ECO:0008006" key="3">
    <source>
        <dbReference type="Google" id="ProtNLM"/>
    </source>
</evidence>
<dbReference type="EMBL" id="BGPR01000480">
    <property type="protein sequence ID" value="GBM22429.1"/>
    <property type="molecule type" value="Genomic_DNA"/>
</dbReference>
<reference evidence="1 2" key="1">
    <citation type="journal article" date="2019" name="Sci. Rep.">
        <title>Orb-weaving spider Araneus ventricosus genome elucidates the spidroin gene catalogue.</title>
        <authorList>
            <person name="Kono N."/>
            <person name="Nakamura H."/>
            <person name="Ohtoshi R."/>
            <person name="Moran D.A.P."/>
            <person name="Shinohara A."/>
            <person name="Yoshida Y."/>
            <person name="Fujiwara M."/>
            <person name="Mori M."/>
            <person name="Tomita M."/>
            <person name="Arakawa K."/>
        </authorList>
    </citation>
    <scope>NUCLEOTIDE SEQUENCE [LARGE SCALE GENOMIC DNA]</scope>
</reference>
<protein>
    <recommendedName>
        <fullName evidence="3">Reverse transcriptase domain-containing protein</fullName>
    </recommendedName>
</protein>
<gene>
    <name evidence="1" type="ORF">AVEN_221498_2</name>
</gene>
<keyword evidence="2" id="KW-1185">Reference proteome</keyword>
<evidence type="ECO:0000313" key="2">
    <source>
        <dbReference type="Proteomes" id="UP000499080"/>
    </source>
</evidence>
<proteinExistence type="predicted"/>
<name>A0A4Y2E299_ARAVE</name>
<organism evidence="1 2">
    <name type="scientific">Araneus ventricosus</name>
    <name type="common">Orbweaver spider</name>
    <name type="synonym">Epeira ventricosa</name>
    <dbReference type="NCBI Taxonomy" id="182803"/>
    <lineage>
        <taxon>Eukaryota</taxon>
        <taxon>Metazoa</taxon>
        <taxon>Ecdysozoa</taxon>
        <taxon>Arthropoda</taxon>
        <taxon>Chelicerata</taxon>
        <taxon>Arachnida</taxon>
        <taxon>Araneae</taxon>
        <taxon>Araneomorphae</taxon>
        <taxon>Entelegynae</taxon>
        <taxon>Araneoidea</taxon>
        <taxon>Araneidae</taxon>
        <taxon>Araneus</taxon>
    </lineage>
</organism>
<sequence length="303" mass="34536">MQEVNEIFGFLSPKQLTTLDNKTLREEAATTLANLYPHDLEKDELAVEIENFNFPTFADDLIIVVRRENQEILTTRCNEAISKLVTWGKSHKLHFNASKTICMPLSYGGRLQRNEPLQIFLEGHPVSIQDQIVSLGVTWDSAHFHTAFTSVAENFYWRHNGMFKRIYTGAIEPFMLYGHGAWGHRSHLKTVDRILNGIQRRPLIKVTRAFRTTSTDALQVIAGLLPLTLKAVEVYTKFLILTVKVNATVGTQEILWHEVEMKEDLYARYPADWISIPFGMETPTGEDIEIFTDGSKIENRVGG</sequence>
<evidence type="ECO:0000313" key="1">
    <source>
        <dbReference type="EMBL" id="GBM22429.1"/>
    </source>
</evidence>